<dbReference type="Gene3D" id="2.102.10.10">
    <property type="entry name" value="Rieske [2Fe-2S] iron-sulphur domain"/>
    <property type="match status" value="1"/>
</dbReference>
<feature type="domain" description="Rieske" evidence="6">
    <location>
        <begin position="22"/>
        <end position="123"/>
    </location>
</feature>
<evidence type="ECO:0000256" key="2">
    <source>
        <dbReference type="ARBA" id="ARBA00022723"/>
    </source>
</evidence>
<comment type="caution">
    <text evidence="7">The sequence shown here is derived from an EMBL/GenBank/DDBJ whole genome shotgun (WGS) entry which is preliminary data.</text>
</comment>
<dbReference type="EC" id="1.14.13.82" evidence="7"/>
<dbReference type="GO" id="GO:0018489">
    <property type="term" value="F:vanillate monooxygenase activity"/>
    <property type="evidence" value="ECO:0007669"/>
    <property type="project" value="UniProtKB-EC"/>
</dbReference>
<organism evidence="7 8">
    <name type="scientific">Novosphingobium hassiacum</name>
    <dbReference type="NCBI Taxonomy" id="173676"/>
    <lineage>
        <taxon>Bacteria</taxon>
        <taxon>Pseudomonadati</taxon>
        <taxon>Pseudomonadota</taxon>
        <taxon>Alphaproteobacteria</taxon>
        <taxon>Sphingomonadales</taxon>
        <taxon>Sphingomonadaceae</taxon>
        <taxon>Novosphingobium</taxon>
    </lineage>
</organism>
<dbReference type="PANTHER" id="PTHR21266:SF60">
    <property type="entry name" value="3-KETOSTEROID-9-ALPHA-MONOOXYGENASE, OXYGENASE COMPONENT"/>
    <property type="match status" value="1"/>
</dbReference>
<dbReference type="GO" id="GO:0051537">
    <property type="term" value="F:2 iron, 2 sulfur cluster binding"/>
    <property type="evidence" value="ECO:0007669"/>
    <property type="project" value="UniProtKB-KW"/>
</dbReference>
<evidence type="ECO:0000256" key="5">
    <source>
        <dbReference type="ARBA" id="ARBA00023014"/>
    </source>
</evidence>
<dbReference type="Gene3D" id="3.90.380.10">
    <property type="entry name" value="Naphthalene 1,2-dioxygenase Alpha Subunit, Chain A, domain 1"/>
    <property type="match status" value="1"/>
</dbReference>
<keyword evidence="3 7" id="KW-0560">Oxidoreductase</keyword>
<evidence type="ECO:0000256" key="3">
    <source>
        <dbReference type="ARBA" id="ARBA00023002"/>
    </source>
</evidence>
<name>A0A7W6EWC5_9SPHN</name>
<dbReference type="GO" id="GO:0032259">
    <property type="term" value="P:methylation"/>
    <property type="evidence" value="ECO:0007669"/>
    <property type="project" value="UniProtKB-KW"/>
</dbReference>
<dbReference type="PROSITE" id="PS51296">
    <property type="entry name" value="RIESKE"/>
    <property type="match status" value="1"/>
</dbReference>
<proteinExistence type="predicted"/>
<keyword evidence="7" id="KW-0503">Monooxygenase</keyword>
<dbReference type="Pfam" id="PF00355">
    <property type="entry name" value="Rieske"/>
    <property type="match status" value="1"/>
</dbReference>
<keyword evidence="7" id="KW-0489">Methyltransferase</keyword>
<dbReference type="RefSeq" id="WP_183613663.1">
    <property type="nucleotide sequence ID" value="NZ_JACICY010000005.1"/>
</dbReference>
<keyword evidence="4" id="KW-0408">Iron</keyword>
<sequence length="355" mass="39701">MDRTPVPRLSGKPVGTYLRNIWYVAGWADELGETPQQRTFLEEPVALFRDGEGHPNAVAGRCPHRFAPLGHGCVIDGALSCPYHGLRFDGAGACVHNPHPGGQLPDARLQVYPLVERHALLWIWMGDPAQADTTAIPDFSWLSDPRWEAVRGATLAEGHYELYSDNILDLSHANFVHPALVASAFTQGERKFWQDGENVFAEYVQRDDHLSVGISAVMGTEGRRQDFYGRVKWHAPAVLYFDFRAGDPGTPHDACTLLPSLHAFTPETPDTTHYFWATARDYKLGDAEFTAGMRAALEFAFEHEDMPLIRDSHRLMRGEDFWALRPLVLGGDGGGVRARRMLQRMIERENLGTAQ</sequence>
<dbReference type="AlphaFoldDB" id="A0A7W6EWC5"/>
<keyword evidence="7" id="KW-0808">Transferase</keyword>
<keyword evidence="2" id="KW-0479">Metal-binding</keyword>
<keyword evidence="1" id="KW-0001">2Fe-2S</keyword>
<dbReference type="SUPFAM" id="SSF50022">
    <property type="entry name" value="ISP domain"/>
    <property type="match status" value="1"/>
</dbReference>
<dbReference type="InterPro" id="IPR036922">
    <property type="entry name" value="Rieske_2Fe-2S_sf"/>
</dbReference>
<dbReference type="Pfam" id="PF19112">
    <property type="entry name" value="VanA_C"/>
    <property type="match status" value="1"/>
</dbReference>
<dbReference type="Proteomes" id="UP000562395">
    <property type="component" value="Unassembled WGS sequence"/>
</dbReference>
<keyword evidence="8" id="KW-1185">Reference proteome</keyword>
<gene>
    <name evidence="7" type="ORF">GGQ88_002514</name>
</gene>
<protein>
    <submittedName>
        <fullName evidence="7">Vanillate O-demethylase monooxygenase subunit</fullName>
        <ecNumber evidence="7">1.14.13.82</ecNumber>
    </submittedName>
</protein>
<evidence type="ECO:0000313" key="8">
    <source>
        <dbReference type="Proteomes" id="UP000562395"/>
    </source>
</evidence>
<dbReference type="InterPro" id="IPR044043">
    <property type="entry name" value="VanA_C_cat"/>
</dbReference>
<dbReference type="EMBL" id="JACICY010000005">
    <property type="protein sequence ID" value="MBB3861242.1"/>
    <property type="molecule type" value="Genomic_DNA"/>
</dbReference>
<evidence type="ECO:0000256" key="1">
    <source>
        <dbReference type="ARBA" id="ARBA00022714"/>
    </source>
</evidence>
<dbReference type="PANTHER" id="PTHR21266">
    <property type="entry name" value="IRON-SULFUR DOMAIN CONTAINING PROTEIN"/>
    <property type="match status" value="1"/>
</dbReference>
<reference evidence="7 8" key="1">
    <citation type="submission" date="2020-08" db="EMBL/GenBank/DDBJ databases">
        <title>Genomic Encyclopedia of Type Strains, Phase IV (KMG-IV): sequencing the most valuable type-strain genomes for metagenomic binning, comparative biology and taxonomic classification.</title>
        <authorList>
            <person name="Goeker M."/>
        </authorList>
    </citation>
    <scope>NUCLEOTIDE SEQUENCE [LARGE SCALE GENOMIC DNA]</scope>
    <source>
        <strain evidence="7 8">DSM 14552</strain>
    </source>
</reference>
<dbReference type="InterPro" id="IPR050584">
    <property type="entry name" value="Cholesterol_7-desaturase"/>
</dbReference>
<dbReference type="GO" id="GO:0008168">
    <property type="term" value="F:methyltransferase activity"/>
    <property type="evidence" value="ECO:0007669"/>
    <property type="project" value="UniProtKB-KW"/>
</dbReference>
<keyword evidence="5" id="KW-0411">Iron-sulfur</keyword>
<dbReference type="GO" id="GO:0046872">
    <property type="term" value="F:metal ion binding"/>
    <property type="evidence" value="ECO:0007669"/>
    <property type="project" value="UniProtKB-KW"/>
</dbReference>
<evidence type="ECO:0000259" key="6">
    <source>
        <dbReference type="PROSITE" id="PS51296"/>
    </source>
</evidence>
<evidence type="ECO:0000256" key="4">
    <source>
        <dbReference type="ARBA" id="ARBA00023004"/>
    </source>
</evidence>
<dbReference type="InterPro" id="IPR017941">
    <property type="entry name" value="Rieske_2Fe-2S"/>
</dbReference>
<dbReference type="SUPFAM" id="SSF55961">
    <property type="entry name" value="Bet v1-like"/>
    <property type="match status" value="1"/>
</dbReference>
<accession>A0A7W6EWC5</accession>
<evidence type="ECO:0000313" key="7">
    <source>
        <dbReference type="EMBL" id="MBB3861242.1"/>
    </source>
</evidence>